<dbReference type="AlphaFoldDB" id="A0AAD1E5H1"/>
<organism evidence="1 2">
    <name type="scientific">Pseudomonas chlororaphis subsp. aureofaciens</name>
    <dbReference type="NCBI Taxonomy" id="587851"/>
    <lineage>
        <taxon>Bacteria</taxon>
        <taxon>Pseudomonadati</taxon>
        <taxon>Pseudomonadota</taxon>
        <taxon>Gammaproteobacteria</taxon>
        <taxon>Pseudomonadales</taxon>
        <taxon>Pseudomonadaceae</taxon>
        <taxon>Pseudomonas</taxon>
    </lineage>
</organism>
<proteinExistence type="predicted"/>
<protein>
    <submittedName>
        <fullName evidence="1">Uncharacterized protein</fullName>
    </submittedName>
</protein>
<name>A0AAD1E5H1_9PSED</name>
<dbReference type="EMBL" id="CP027750">
    <property type="protein sequence ID" value="AZE29072.1"/>
    <property type="molecule type" value="Genomic_DNA"/>
</dbReference>
<sequence>MKALRALSQPRGLGSGYRRRGIRLCVAAAAGCDRPEGAQQSQDR</sequence>
<accession>A0AAD1E5H1</accession>
<evidence type="ECO:0000313" key="1">
    <source>
        <dbReference type="EMBL" id="AZE29072.1"/>
    </source>
</evidence>
<dbReference type="Proteomes" id="UP000280455">
    <property type="component" value="Chromosome"/>
</dbReference>
<reference evidence="1 2" key="1">
    <citation type="submission" date="2018-03" db="EMBL/GenBank/DDBJ databases">
        <title>Diversity of phytobeneficial traits revealed by whole-genome analysis of worldwide-isolated phenazine-producing Pseudomonas spp.</title>
        <authorList>
            <person name="Biessy A."/>
            <person name="Novinscak A."/>
            <person name="Blom J."/>
            <person name="Leger G."/>
            <person name="Thomashow L.S."/>
            <person name="Cazorla F.M."/>
            <person name="Josic D."/>
            <person name="Filion M."/>
        </authorList>
    </citation>
    <scope>NUCLEOTIDE SEQUENCE [LARGE SCALE GENOMIC DNA]</scope>
    <source>
        <strain evidence="1 2">ChPhzS24</strain>
    </source>
</reference>
<evidence type="ECO:0000313" key="2">
    <source>
        <dbReference type="Proteomes" id="UP000280455"/>
    </source>
</evidence>
<gene>
    <name evidence="1" type="ORF">C4K07_2287</name>
</gene>